<dbReference type="Proteomes" id="UP000253509">
    <property type="component" value="Unassembled WGS sequence"/>
</dbReference>
<accession>A0A366IQ02</accession>
<gene>
    <name evidence="1" type="ORF">DFO65_10163</name>
</gene>
<evidence type="ECO:0000313" key="2">
    <source>
        <dbReference type="Proteomes" id="UP000253509"/>
    </source>
</evidence>
<dbReference type="InterPro" id="IPR046561">
    <property type="entry name" value="DUF6716"/>
</dbReference>
<proteinExistence type="predicted"/>
<sequence>MSEAEHQTTIRIVSISDSESYLKWACALLDGLPGVDAQVCLVDNPILPTPEQIAHAVAGTAWQGRRIPVISRAEVAATIAAHRADVVLAAATGPVVAQIFASAHGISPRPALVSGLPGVGLPARSKGMRYRRLGDAFIAHSHFEVSEYERISAKVRVPTEVLLGRLPMLRSEGIPRPIGSATVDFAPADSSSAVPGRLVFATQAKVPVELSDRIAIVRALARFAEAHPQSRAIVKVRSRPGEQETHHEQHPYHEILDRLRRERVPGADRLELGYGPMSDFLTEDAALVTVSSTAALEAIDRGLPTAFLSDFGFTEDLLNEVFADSGATATLADVAAGRIPFPAEDWLAANYFHPENTGLRRRLGLLALRARERQLPDMRRALWQQKRMLARAELRTLAPDVVVRSYRTIRYGRRPVG</sequence>
<dbReference type="EMBL" id="QNSB01000001">
    <property type="protein sequence ID" value="RBP74346.1"/>
    <property type="molecule type" value="Genomic_DNA"/>
</dbReference>
<name>A0A366IQ02_9MICO</name>
<dbReference type="Pfam" id="PF20471">
    <property type="entry name" value="DUF6716"/>
    <property type="match status" value="1"/>
</dbReference>
<comment type="caution">
    <text evidence="1">The sequence shown here is derived from an EMBL/GenBank/DDBJ whole genome shotgun (WGS) entry which is preliminary data.</text>
</comment>
<dbReference type="AlphaFoldDB" id="A0A366IQ02"/>
<evidence type="ECO:0000313" key="1">
    <source>
        <dbReference type="EMBL" id="RBP74346.1"/>
    </source>
</evidence>
<keyword evidence="2" id="KW-1185">Reference proteome</keyword>
<reference evidence="1 2" key="1">
    <citation type="submission" date="2018-06" db="EMBL/GenBank/DDBJ databases">
        <title>Freshwater and sediment microbial communities from various areas in North America, analyzing microbe dynamics in response to fracking.</title>
        <authorList>
            <person name="Lamendella R."/>
        </authorList>
    </citation>
    <scope>NUCLEOTIDE SEQUENCE [LARGE SCALE GENOMIC DNA]</scope>
    <source>
        <strain evidence="1 2">3b_TX</strain>
    </source>
</reference>
<organism evidence="1 2">
    <name type="scientific">Brevibacterium celere</name>
    <dbReference type="NCBI Taxonomy" id="225845"/>
    <lineage>
        <taxon>Bacteria</taxon>
        <taxon>Bacillati</taxon>
        <taxon>Actinomycetota</taxon>
        <taxon>Actinomycetes</taxon>
        <taxon>Micrococcales</taxon>
        <taxon>Brevibacteriaceae</taxon>
        <taxon>Brevibacterium</taxon>
    </lineage>
</organism>
<protein>
    <submittedName>
        <fullName evidence="1">Uncharacterized protein</fullName>
    </submittedName>
</protein>
<dbReference type="RefSeq" id="WP_245940396.1">
    <property type="nucleotide sequence ID" value="NZ_QNSB01000001.1"/>
</dbReference>